<reference evidence="2" key="4">
    <citation type="submission" date="2025-09" db="UniProtKB">
        <authorList>
            <consortium name="Ensembl"/>
        </authorList>
    </citation>
    <scope>IDENTIFICATION</scope>
</reference>
<reference evidence="2" key="2">
    <citation type="journal article" date="2008" name="Genome Biol.">
        <title>Improved genome assembly and evidence-based global gene model set for the chordate Ciona intestinalis: new insight into intron and operon populations.</title>
        <authorList>
            <person name="Satou Y."/>
            <person name="Mineta K."/>
            <person name="Ogasawara M."/>
            <person name="Sasakura Y."/>
            <person name="Shoguchi E."/>
            <person name="Ueno K."/>
            <person name="Yamada L."/>
            <person name="Matsumoto J."/>
            <person name="Wasserscheid J."/>
            <person name="Dewar K."/>
            <person name="Wiley G.B."/>
            <person name="Macmil S.L."/>
            <person name="Roe B.A."/>
            <person name="Zeller R.W."/>
            <person name="Hastings K.E."/>
            <person name="Lemaire P."/>
            <person name="Lindquist E."/>
            <person name="Endo T."/>
            <person name="Hotta K."/>
            <person name="Inaba K."/>
        </authorList>
    </citation>
    <scope>NUCLEOTIDE SEQUENCE [LARGE SCALE GENOMIC DNA]</scope>
    <source>
        <strain evidence="2">wild type</strain>
    </source>
</reference>
<feature type="domain" description="HAT C-terminal dimerisation" evidence="1">
    <location>
        <begin position="14"/>
        <end position="69"/>
    </location>
</feature>
<dbReference type="EMBL" id="EAAA01000006">
    <property type="status" value="NOT_ANNOTATED_CDS"/>
    <property type="molecule type" value="Genomic_DNA"/>
</dbReference>
<dbReference type="PANTHER" id="PTHR45749">
    <property type="match status" value="1"/>
</dbReference>
<evidence type="ECO:0000313" key="2">
    <source>
        <dbReference type="Ensembl" id="ENSCINP00000033410.1"/>
    </source>
</evidence>
<proteinExistence type="predicted"/>
<dbReference type="Ensembl" id="ENSCINT00000030785.1">
    <property type="protein sequence ID" value="ENSCINP00000033410.1"/>
    <property type="gene ID" value="ENSCING00000019340.1"/>
</dbReference>
<dbReference type="HOGENOM" id="CLU_006175_9_0_1"/>
<sequence length="94" mass="10672">MASFLIVENASLATSYPDVCTAYMMYLTVPVTVATAERSFSKLKLIKNFLRSSMSQERLSGLSLLSIENERAKNLDFRKVIQQFASVKARRKNF</sequence>
<reference evidence="2" key="3">
    <citation type="submission" date="2025-08" db="UniProtKB">
        <authorList>
            <consortium name="Ensembl"/>
        </authorList>
    </citation>
    <scope>IDENTIFICATION</scope>
</reference>
<name>H2XUS6_CIOIN</name>
<dbReference type="GeneTree" id="ENSGT00940000154356"/>
<evidence type="ECO:0000259" key="1">
    <source>
        <dbReference type="Pfam" id="PF05699"/>
    </source>
</evidence>
<protein>
    <recommendedName>
        <fullName evidence="1">HAT C-terminal dimerisation domain-containing protein</fullName>
    </recommendedName>
</protein>
<dbReference type="AlphaFoldDB" id="H2XUS6"/>
<dbReference type="Pfam" id="PF05699">
    <property type="entry name" value="Dimer_Tnp_hAT"/>
    <property type="match status" value="1"/>
</dbReference>
<keyword evidence="3" id="KW-1185">Reference proteome</keyword>
<dbReference type="InParanoid" id="H2XUS6"/>
<dbReference type="Proteomes" id="UP000008144">
    <property type="component" value="Chromosome 1"/>
</dbReference>
<reference evidence="3" key="1">
    <citation type="journal article" date="2002" name="Science">
        <title>The draft genome of Ciona intestinalis: insights into chordate and vertebrate origins.</title>
        <authorList>
            <person name="Dehal P."/>
            <person name="Satou Y."/>
            <person name="Campbell R.K."/>
            <person name="Chapman J."/>
            <person name="Degnan B."/>
            <person name="De Tomaso A."/>
            <person name="Davidson B."/>
            <person name="Di Gregorio A."/>
            <person name="Gelpke M."/>
            <person name="Goodstein D.M."/>
            <person name="Harafuji N."/>
            <person name="Hastings K.E."/>
            <person name="Ho I."/>
            <person name="Hotta K."/>
            <person name="Huang W."/>
            <person name="Kawashima T."/>
            <person name="Lemaire P."/>
            <person name="Martinez D."/>
            <person name="Meinertzhagen I.A."/>
            <person name="Necula S."/>
            <person name="Nonaka M."/>
            <person name="Putnam N."/>
            <person name="Rash S."/>
            <person name="Saiga H."/>
            <person name="Satake M."/>
            <person name="Terry A."/>
            <person name="Yamada L."/>
            <person name="Wang H.G."/>
            <person name="Awazu S."/>
            <person name="Azumi K."/>
            <person name="Boore J."/>
            <person name="Branno M."/>
            <person name="Chin-Bow S."/>
            <person name="DeSantis R."/>
            <person name="Doyle S."/>
            <person name="Francino P."/>
            <person name="Keys D.N."/>
            <person name="Haga S."/>
            <person name="Hayashi H."/>
            <person name="Hino K."/>
            <person name="Imai K.S."/>
            <person name="Inaba K."/>
            <person name="Kano S."/>
            <person name="Kobayashi K."/>
            <person name="Kobayashi M."/>
            <person name="Lee B.I."/>
            <person name="Makabe K.W."/>
            <person name="Manohar C."/>
            <person name="Matassi G."/>
            <person name="Medina M."/>
            <person name="Mochizuki Y."/>
            <person name="Mount S."/>
            <person name="Morishita T."/>
            <person name="Miura S."/>
            <person name="Nakayama A."/>
            <person name="Nishizaka S."/>
            <person name="Nomoto H."/>
            <person name="Ohta F."/>
            <person name="Oishi K."/>
            <person name="Rigoutsos I."/>
            <person name="Sano M."/>
            <person name="Sasaki A."/>
            <person name="Sasakura Y."/>
            <person name="Shoguchi E."/>
            <person name="Shin-i T."/>
            <person name="Spagnuolo A."/>
            <person name="Stainier D."/>
            <person name="Suzuki M.M."/>
            <person name="Tassy O."/>
            <person name="Takatori N."/>
            <person name="Tokuoka M."/>
            <person name="Yagi K."/>
            <person name="Yoshizaki F."/>
            <person name="Wada S."/>
            <person name="Zhang C."/>
            <person name="Hyatt P.D."/>
            <person name="Larimer F."/>
            <person name="Detter C."/>
            <person name="Doggett N."/>
            <person name="Glavina T."/>
            <person name="Hawkins T."/>
            <person name="Richardson P."/>
            <person name="Lucas S."/>
            <person name="Kohara Y."/>
            <person name="Levine M."/>
            <person name="Satoh N."/>
            <person name="Rokhsar D.S."/>
        </authorList>
    </citation>
    <scope>NUCLEOTIDE SEQUENCE [LARGE SCALE GENOMIC DNA]</scope>
</reference>
<dbReference type="GO" id="GO:0046983">
    <property type="term" value="F:protein dimerization activity"/>
    <property type="evidence" value="ECO:0007669"/>
    <property type="project" value="InterPro"/>
</dbReference>
<accession>H2XUS6</accession>
<dbReference type="PANTHER" id="PTHR45749:SF37">
    <property type="entry name" value="OS05G0311600 PROTEIN"/>
    <property type="match status" value="1"/>
</dbReference>
<dbReference type="InterPro" id="IPR008906">
    <property type="entry name" value="HATC_C_dom"/>
</dbReference>
<organism evidence="2 3">
    <name type="scientific">Ciona intestinalis</name>
    <name type="common">Transparent sea squirt</name>
    <name type="synonym">Ascidia intestinalis</name>
    <dbReference type="NCBI Taxonomy" id="7719"/>
    <lineage>
        <taxon>Eukaryota</taxon>
        <taxon>Metazoa</taxon>
        <taxon>Chordata</taxon>
        <taxon>Tunicata</taxon>
        <taxon>Ascidiacea</taxon>
        <taxon>Phlebobranchia</taxon>
        <taxon>Cionidae</taxon>
        <taxon>Ciona</taxon>
    </lineage>
</organism>
<evidence type="ECO:0000313" key="3">
    <source>
        <dbReference type="Proteomes" id="UP000008144"/>
    </source>
</evidence>